<dbReference type="AlphaFoldDB" id="A0A8E2EJG3"/>
<accession>A0A8E2EJG3</accession>
<feature type="compositionally biased region" description="Polar residues" evidence="1">
    <location>
        <begin position="168"/>
        <end position="182"/>
    </location>
</feature>
<evidence type="ECO:0000313" key="2">
    <source>
        <dbReference type="EMBL" id="OCK85135.1"/>
    </source>
</evidence>
<protein>
    <submittedName>
        <fullName evidence="2">Uncharacterized protein</fullName>
    </submittedName>
</protein>
<name>A0A8E2EJG3_9PEZI</name>
<evidence type="ECO:0000313" key="3">
    <source>
        <dbReference type="Proteomes" id="UP000250266"/>
    </source>
</evidence>
<dbReference type="OrthoDB" id="5377226at2759"/>
<reference evidence="2 3" key="1">
    <citation type="journal article" date="2016" name="Nat. Commun.">
        <title>Ectomycorrhizal ecology is imprinted in the genome of the dominant symbiotic fungus Cenococcum geophilum.</title>
        <authorList>
            <consortium name="DOE Joint Genome Institute"/>
            <person name="Peter M."/>
            <person name="Kohler A."/>
            <person name="Ohm R.A."/>
            <person name="Kuo A."/>
            <person name="Krutzmann J."/>
            <person name="Morin E."/>
            <person name="Arend M."/>
            <person name="Barry K.W."/>
            <person name="Binder M."/>
            <person name="Choi C."/>
            <person name="Clum A."/>
            <person name="Copeland A."/>
            <person name="Grisel N."/>
            <person name="Haridas S."/>
            <person name="Kipfer T."/>
            <person name="LaButti K."/>
            <person name="Lindquist E."/>
            <person name="Lipzen A."/>
            <person name="Maire R."/>
            <person name="Meier B."/>
            <person name="Mihaltcheva S."/>
            <person name="Molinier V."/>
            <person name="Murat C."/>
            <person name="Poggeler S."/>
            <person name="Quandt C.A."/>
            <person name="Sperisen C."/>
            <person name="Tritt A."/>
            <person name="Tisserant E."/>
            <person name="Crous P.W."/>
            <person name="Henrissat B."/>
            <person name="Nehls U."/>
            <person name="Egli S."/>
            <person name="Spatafora J.W."/>
            <person name="Grigoriev I.V."/>
            <person name="Martin F.M."/>
        </authorList>
    </citation>
    <scope>NUCLEOTIDE SEQUENCE [LARGE SCALE GENOMIC DNA]</scope>
    <source>
        <strain evidence="2 3">CBS 459.81</strain>
    </source>
</reference>
<organism evidence="2 3">
    <name type="scientific">Lepidopterella palustris CBS 459.81</name>
    <dbReference type="NCBI Taxonomy" id="1314670"/>
    <lineage>
        <taxon>Eukaryota</taxon>
        <taxon>Fungi</taxon>
        <taxon>Dikarya</taxon>
        <taxon>Ascomycota</taxon>
        <taxon>Pezizomycotina</taxon>
        <taxon>Dothideomycetes</taxon>
        <taxon>Pleosporomycetidae</taxon>
        <taxon>Mytilinidiales</taxon>
        <taxon>Argynnaceae</taxon>
        <taxon>Lepidopterella</taxon>
    </lineage>
</organism>
<sequence length="261" mass="28545">MYITSDLFLGAEAVPPKPTLSFANWDAMADWPASTPQSGNVSLGKRKRNFEAPSSEHSSVIDAPAYDQLSTQSIYAPTDPRHSLFRNRHSLPQNSNPAIFSFHTARLPSPPLDPACCDAMHLETSSSSLMDSQSLPLPLSFIDVDGPPPPKHRRRFHPTKLSRLTALPPTTQNPTRPSTSPTALAAADTKRAPDLRPCHICHKAPTRQRDLEGYSECRDCKERACQICTRMCVGGCGRKVCSTCCKEVGREGDTWCAACLG</sequence>
<dbReference type="Proteomes" id="UP000250266">
    <property type="component" value="Unassembled WGS sequence"/>
</dbReference>
<evidence type="ECO:0000256" key="1">
    <source>
        <dbReference type="SAM" id="MobiDB-lite"/>
    </source>
</evidence>
<keyword evidence="3" id="KW-1185">Reference proteome</keyword>
<feature type="region of interest" description="Disordered" evidence="1">
    <location>
        <begin position="165"/>
        <end position="191"/>
    </location>
</feature>
<dbReference type="EMBL" id="KV744824">
    <property type="protein sequence ID" value="OCK85135.1"/>
    <property type="molecule type" value="Genomic_DNA"/>
</dbReference>
<proteinExistence type="predicted"/>
<gene>
    <name evidence="2" type="ORF">K432DRAFT_67851</name>
</gene>